<evidence type="ECO:0000313" key="3">
    <source>
        <dbReference type="Proteomes" id="UP000314294"/>
    </source>
</evidence>
<dbReference type="EMBL" id="SRLO01000328">
    <property type="protein sequence ID" value="TNN60766.1"/>
    <property type="molecule type" value="Genomic_DNA"/>
</dbReference>
<sequence length="89" mass="10060">MMKFDPRHGKYMAAPATKTDGRTARETPGSVHAPTAGSAKFESHFRQIFTDETVSGMKRLQGAEPPAVCWMGYISGWSLWFRERCRDHV</sequence>
<comment type="caution">
    <text evidence="2">The sequence shown here is derived from an EMBL/GenBank/DDBJ whole genome shotgun (WGS) entry which is preliminary data.</text>
</comment>
<evidence type="ECO:0000256" key="1">
    <source>
        <dbReference type="SAM" id="MobiDB-lite"/>
    </source>
</evidence>
<evidence type="ECO:0000313" key="2">
    <source>
        <dbReference type="EMBL" id="TNN60766.1"/>
    </source>
</evidence>
<name>A0A4Z2H4Y2_9TELE</name>
<keyword evidence="3" id="KW-1185">Reference proteome</keyword>
<protein>
    <submittedName>
        <fullName evidence="2">Uncharacterized protein</fullName>
    </submittedName>
</protein>
<dbReference type="AlphaFoldDB" id="A0A4Z2H4Y2"/>
<organism evidence="2 3">
    <name type="scientific">Liparis tanakae</name>
    <name type="common">Tanaka's snailfish</name>
    <dbReference type="NCBI Taxonomy" id="230148"/>
    <lineage>
        <taxon>Eukaryota</taxon>
        <taxon>Metazoa</taxon>
        <taxon>Chordata</taxon>
        <taxon>Craniata</taxon>
        <taxon>Vertebrata</taxon>
        <taxon>Euteleostomi</taxon>
        <taxon>Actinopterygii</taxon>
        <taxon>Neopterygii</taxon>
        <taxon>Teleostei</taxon>
        <taxon>Neoteleostei</taxon>
        <taxon>Acanthomorphata</taxon>
        <taxon>Eupercaria</taxon>
        <taxon>Perciformes</taxon>
        <taxon>Cottioidei</taxon>
        <taxon>Cottales</taxon>
        <taxon>Liparidae</taxon>
        <taxon>Liparis</taxon>
    </lineage>
</organism>
<proteinExistence type="predicted"/>
<reference evidence="2 3" key="1">
    <citation type="submission" date="2019-03" db="EMBL/GenBank/DDBJ databases">
        <title>First draft genome of Liparis tanakae, snailfish: a comprehensive survey of snailfish specific genes.</title>
        <authorList>
            <person name="Kim W."/>
            <person name="Song I."/>
            <person name="Jeong J.-H."/>
            <person name="Kim D."/>
            <person name="Kim S."/>
            <person name="Ryu S."/>
            <person name="Song J.Y."/>
            <person name="Lee S.K."/>
        </authorList>
    </citation>
    <scope>NUCLEOTIDE SEQUENCE [LARGE SCALE GENOMIC DNA]</scope>
    <source>
        <tissue evidence="2">Muscle</tissue>
    </source>
</reference>
<accession>A0A4Z2H4Y2</accession>
<feature type="region of interest" description="Disordered" evidence="1">
    <location>
        <begin position="1"/>
        <end position="37"/>
    </location>
</feature>
<dbReference type="Proteomes" id="UP000314294">
    <property type="component" value="Unassembled WGS sequence"/>
</dbReference>
<gene>
    <name evidence="2" type="ORF">EYF80_029010</name>
</gene>